<dbReference type="OrthoDB" id="9780586at2"/>
<evidence type="ECO:0000313" key="3">
    <source>
        <dbReference type="Proteomes" id="UP000053750"/>
    </source>
</evidence>
<protein>
    <submittedName>
        <fullName evidence="2">NUDIX hydrolase</fullName>
    </submittedName>
</protein>
<organism evidence="2 3">
    <name type="scientific">Paenibacillus darwinianus</name>
    <dbReference type="NCBI Taxonomy" id="1380763"/>
    <lineage>
        <taxon>Bacteria</taxon>
        <taxon>Bacillati</taxon>
        <taxon>Bacillota</taxon>
        <taxon>Bacilli</taxon>
        <taxon>Bacillales</taxon>
        <taxon>Paenibacillaceae</taxon>
        <taxon>Paenibacillus</taxon>
    </lineage>
</organism>
<dbReference type="InterPro" id="IPR015797">
    <property type="entry name" value="NUDIX_hydrolase-like_dom_sf"/>
</dbReference>
<proteinExistence type="predicted"/>
<keyword evidence="3" id="KW-1185">Reference proteome</keyword>
<dbReference type="PROSITE" id="PS51462">
    <property type="entry name" value="NUDIX"/>
    <property type="match status" value="1"/>
</dbReference>
<name>A0A9W5RZE1_9BACL</name>
<dbReference type="Proteomes" id="UP000053750">
    <property type="component" value="Unassembled WGS sequence"/>
</dbReference>
<dbReference type="Gene3D" id="3.90.79.10">
    <property type="entry name" value="Nucleoside Triphosphate Pyrophosphohydrolase"/>
    <property type="match status" value="1"/>
</dbReference>
<evidence type="ECO:0000259" key="1">
    <source>
        <dbReference type="PROSITE" id="PS51462"/>
    </source>
</evidence>
<reference evidence="2 3" key="1">
    <citation type="submission" date="2014-02" db="EMBL/GenBank/DDBJ databases">
        <title>Genome sequence of Paenibacillus darwinianus reveals adaptive mechanisms for survival in Antarctic soils.</title>
        <authorList>
            <person name="Dsouza M."/>
            <person name="Taylor M.W."/>
            <person name="Turner S.J."/>
            <person name="Aislabie J."/>
        </authorList>
    </citation>
    <scope>NUCLEOTIDE SEQUENCE [LARGE SCALE GENOMIC DNA]</scope>
    <source>
        <strain evidence="2 3">CE1</strain>
    </source>
</reference>
<evidence type="ECO:0000313" key="2">
    <source>
        <dbReference type="EMBL" id="EXX86117.1"/>
    </source>
</evidence>
<dbReference type="InterPro" id="IPR000086">
    <property type="entry name" value="NUDIX_hydrolase_dom"/>
</dbReference>
<dbReference type="GO" id="GO:0016787">
    <property type="term" value="F:hydrolase activity"/>
    <property type="evidence" value="ECO:0007669"/>
    <property type="project" value="UniProtKB-KW"/>
</dbReference>
<feature type="domain" description="Nudix hydrolase" evidence="1">
    <location>
        <begin position="29"/>
        <end position="172"/>
    </location>
</feature>
<gene>
    <name evidence="2" type="ORF">BG53_07085</name>
</gene>
<dbReference type="PANTHER" id="PTHR10885:SF0">
    <property type="entry name" value="ISOPENTENYL-DIPHOSPHATE DELTA-ISOMERASE"/>
    <property type="match status" value="1"/>
</dbReference>
<comment type="caution">
    <text evidence="2">The sequence shown here is derived from an EMBL/GenBank/DDBJ whole genome shotgun (WGS) entry which is preliminary data.</text>
</comment>
<keyword evidence="2" id="KW-0378">Hydrolase</keyword>
<accession>A0A9W5RZE1</accession>
<dbReference type="AlphaFoldDB" id="A0A9W5RZE1"/>
<dbReference type="CDD" id="cd04692">
    <property type="entry name" value="NUDIX_Hydrolase"/>
    <property type="match status" value="1"/>
</dbReference>
<dbReference type="Pfam" id="PF00293">
    <property type="entry name" value="NUDIX"/>
    <property type="match status" value="1"/>
</dbReference>
<dbReference type="EMBL" id="JFHU01000200">
    <property type="protein sequence ID" value="EXX86117.1"/>
    <property type="molecule type" value="Genomic_DNA"/>
</dbReference>
<dbReference type="PANTHER" id="PTHR10885">
    <property type="entry name" value="ISOPENTENYL-DIPHOSPHATE DELTA-ISOMERASE"/>
    <property type="match status" value="1"/>
</dbReference>
<dbReference type="SUPFAM" id="SSF55811">
    <property type="entry name" value="Nudix"/>
    <property type="match status" value="1"/>
</dbReference>
<sequence length="212" mass="23895">MTEERFDIFDEELRPIGTAPRSEVHAKGYWHRTFHCWIVRREDDRLFIRFQKRQAGKDSYPDCYDITVAGHLAAGETVRDAVREIEEEIGLAAAFEEIVPLGEYRGESIGEAGGTPFIDREVSHVFGWLCGAPLTRFRLQPEEVAGVYEADARRLIALFTREEASVEAAGLELAADGRMLPVRRAVTASDFVPRAPSYYAGIFRALCGHYLV</sequence>